<dbReference type="SUPFAM" id="SSF56176">
    <property type="entry name" value="FAD-binding/transporter-associated domain-like"/>
    <property type="match status" value="1"/>
</dbReference>
<dbReference type="Pfam" id="PF01565">
    <property type="entry name" value="FAD_binding_4"/>
    <property type="match status" value="1"/>
</dbReference>
<keyword evidence="5" id="KW-1185">Reference proteome</keyword>
<organism evidence="4 5">
    <name type="scientific">Pseudaquabacterium rugosum</name>
    <dbReference type="NCBI Taxonomy" id="2984194"/>
    <lineage>
        <taxon>Bacteria</taxon>
        <taxon>Pseudomonadati</taxon>
        <taxon>Pseudomonadota</taxon>
        <taxon>Betaproteobacteria</taxon>
        <taxon>Burkholderiales</taxon>
        <taxon>Sphaerotilaceae</taxon>
        <taxon>Pseudaquabacterium</taxon>
    </lineage>
</organism>
<evidence type="ECO:0000313" key="5">
    <source>
        <dbReference type="Proteomes" id="UP001368500"/>
    </source>
</evidence>
<dbReference type="PANTHER" id="PTHR11748">
    <property type="entry name" value="D-LACTATE DEHYDROGENASE"/>
    <property type="match status" value="1"/>
</dbReference>
<dbReference type="InterPro" id="IPR006094">
    <property type="entry name" value="Oxid_FAD_bind_N"/>
</dbReference>
<dbReference type="Gene3D" id="3.30.465.10">
    <property type="match status" value="1"/>
</dbReference>
<dbReference type="SUPFAM" id="SSF55103">
    <property type="entry name" value="FAD-linked oxidases, C-terminal domain"/>
    <property type="match status" value="1"/>
</dbReference>
<proteinExistence type="predicted"/>
<name>A0ABU9B923_9BURK</name>
<dbReference type="EMBL" id="JBBUTF010000008">
    <property type="protein sequence ID" value="MEK8026380.1"/>
    <property type="molecule type" value="Genomic_DNA"/>
</dbReference>
<sequence>MSTTATPPAIAEDPALADLVAQVRAAQADRQPLQICGGGSKAFYGETPRPDLRPLDVRGLRGISRHEPTELVVTVRAGTSLAELEATLAAHGQWLPFEPPHYGVDPRQGTVGGMVAAGLAGPARATAGGVRDYVLGASVLNGRGQLLSFGGQVMKNVAGYDIARLLPGSLGVLGVICEVSLKVLPMPPASCTLRFELDELASLKRLQRWGTQPLPVSASAWWNGMLVVRLAGAVAAVEAARAQFGGEEVDAPLARDFWQGLRDQRDEFFINAQQAIAVGATLWRLSVPQSAPAAELPGEHLIEWGGAQRWCVTTAPATKVREIAQRLRGHATAFRGQREPGVFAPLPGPQAEIQRRLKAEFDPDGLFNPGRLYPDL</sequence>
<feature type="domain" description="FAD-binding PCMH-type" evidence="3">
    <location>
        <begin position="3"/>
        <end position="186"/>
    </location>
</feature>
<dbReference type="Proteomes" id="UP001368500">
    <property type="component" value="Unassembled WGS sequence"/>
</dbReference>
<accession>A0ABU9B923</accession>
<dbReference type="NCBIfam" id="NF008439">
    <property type="entry name" value="PRK11282.1"/>
    <property type="match status" value="1"/>
</dbReference>
<dbReference type="PROSITE" id="PS51387">
    <property type="entry name" value="FAD_PCMH"/>
    <property type="match status" value="1"/>
</dbReference>
<dbReference type="InterPro" id="IPR016166">
    <property type="entry name" value="FAD-bd_PCMH"/>
</dbReference>
<evidence type="ECO:0000256" key="1">
    <source>
        <dbReference type="ARBA" id="ARBA00022630"/>
    </source>
</evidence>
<gene>
    <name evidence="4" type="primary">glcE</name>
    <name evidence="4" type="ORF">AACH11_10465</name>
</gene>
<evidence type="ECO:0000256" key="2">
    <source>
        <dbReference type="ARBA" id="ARBA00022827"/>
    </source>
</evidence>
<comment type="caution">
    <text evidence="4">The sequence shown here is derived from an EMBL/GenBank/DDBJ whole genome shotgun (WGS) entry which is preliminary data.</text>
</comment>
<dbReference type="GO" id="GO:0019154">
    <property type="term" value="F:glycolate dehydrogenase activity"/>
    <property type="evidence" value="ECO:0007669"/>
    <property type="project" value="UniProtKB-EC"/>
</dbReference>
<dbReference type="EC" id="1.1.99.14" evidence="4"/>
<dbReference type="PANTHER" id="PTHR11748:SF103">
    <property type="entry name" value="GLYCOLATE OXIDASE SUBUNIT GLCE"/>
    <property type="match status" value="1"/>
</dbReference>
<dbReference type="InterPro" id="IPR016169">
    <property type="entry name" value="FAD-bd_PCMH_sub2"/>
</dbReference>
<evidence type="ECO:0000313" key="4">
    <source>
        <dbReference type="EMBL" id="MEK8026380.1"/>
    </source>
</evidence>
<keyword evidence="1" id="KW-0285">Flavoprotein</keyword>
<protein>
    <submittedName>
        <fullName evidence="4">Glycolate oxidase subunit GlcE</fullName>
        <ecNumber evidence="4">1.1.99.14</ecNumber>
    </submittedName>
</protein>
<dbReference type="InterPro" id="IPR036318">
    <property type="entry name" value="FAD-bd_PCMH-like_sf"/>
</dbReference>
<dbReference type="InterPro" id="IPR016164">
    <property type="entry name" value="FAD-linked_Oxase-like_C"/>
</dbReference>
<keyword evidence="4" id="KW-0560">Oxidoreductase</keyword>
<evidence type="ECO:0000259" key="3">
    <source>
        <dbReference type="PROSITE" id="PS51387"/>
    </source>
</evidence>
<keyword evidence="2" id="KW-0274">FAD</keyword>
<reference evidence="4 5" key="1">
    <citation type="submission" date="2024-04" db="EMBL/GenBank/DDBJ databases">
        <title>Novel species of the genus Ideonella isolated from streams.</title>
        <authorList>
            <person name="Lu H."/>
        </authorList>
    </citation>
    <scope>NUCLEOTIDE SEQUENCE [LARGE SCALE GENOMIC DNA]</scope>
    <source>
        <strain evidence="4 5">BYS139W</strain>
    </source>
</reference>